<evidence type="ECO:0000313" key="2">
    <source>
        <dbReference type="EMBL" id="MBO1266023.1"/>
    </source>
</evidence>
<name>A0A939KKA6_9CLOT</name>
<dbReference type="Proteomes" id="UP000664218">
    <property type="component" value="Unassembled WGS sequence"/>
</dbReference>
<dbReference type="AlphaFoldDB" id="A0A939KKA6"/>
<dbReference type="EMBL" id="JAFNJU010000011">
    <property type="protein sequence ID" value="MBO1266023.1"/>
    <property type="molecule type" value="Genomic_DNA"/>
</dbReference>
<proteinExistence type="predicted"/>
<dbReference type="InterPro" id="IPR045584">
    <property type="entry name" value="Pilin-like"/>
</dbReference>
<organism evidence="2 3">
    <name type="scientific">Proteiniclasticum aestuarii</name>
    <dbReference type="NCBI Taxonomy" id="2817862"/>
    <lineage>
        <taxon>Bacteria</taxon>
        <taxon>Bacillati</taxon>
        <taxon>Bacillota</taxon>
        <taxon>Clostridia</taxon>
        <taxon>Eubacteriales</taxon>
        <taxon>Clostridiaceae</taxon>
        <taxon>Proteiniclasticum</taxon>
    </lineage>
</organism>
<evidence type="ECO:0000256" key="1">
    <source>
        <dbReference type="SAM" id="Phobius"/>
    </source>
</evidence>
<sequence length="200" mass="22290">MINKERIPEDRNKTKFKGFTLVEVLITVAITAIIMGVIATLFYSGATTYSSGSRKAFVQNDTRLGMEMLQNEVRYAIKLNIRPSGFDPKSDAPETDLSYISYEEIENDIGKIVIYRNTGDGFDTMTLPGEYSGDSFFRMASNDTENGKIILELHLKGLYEGSESSLTTSINLLNMSASGTGINHEEDTPLDKSRVIEYLK</sequence>
<feature type="transmembrane region" description="Helical" evidence="1">
    <location>
        <begin position="21"/>
        <end position="43"/>
    </location>
</feature>
<accession>A0A939KKA6</accession>
<reference evidence="2" key="1">
    <citation type="submission" date="2021-03" db="EMBL/GenBank/DDBJ databases">
        <title>Proteiniclasticum marinus sp. nov., isolated from tidal flat sediment.</title>
        <authorList>
            <person name="Namirimu T."/>
            <person name="Yang J.-A."/>
            <person name="Yang S.-H."/>
            <person name="Kim Y.-J."/>
            <person name="Kwon K.K."/>
        </authorList>
    </citation>
    <scope>NUCLEOTIDE SEQUENCE</scope>
    <source>
        <strain evidence="2">SCR006</strain>
    </source>
</reference>
<keyword evidence="3" id="KW-1185">Reference proteome</keyword>
<dbReference type="SUPFAM" id="SSF54523">
    <property type="entry name" value="Pili subunits"/>
    <property type="match status" value="1"/>
</dbReference>
<gene>
    <name evidence="2" type="ORF">J3A84_13375</name>
</gene>
<protein>
    <submittedName>
        <fullName evidence="2">Prepilin-type N-terminal cleavage/methylation domain-containing protein</fullName>
    </submittedName>
</protein>
<dbReference type="NCBIfam" id="TIGR02532">
    <property type="entry name" value="IV_pilin_GFxxxE"/>
    <property type="match status" value="1"/>
</dbReference>
<dbReference type="RefSeq" id="WP_207600545.1">
    <property type="nucleotide sequence ID" value="NZ_JAFNJU010000011.1"/>
</dbReference>
<dbReference type="InterPro" id="IPR012902">
    <property type="entry name" value="N_methyl_site"/>
</dbReference>
<keyword evidence="1" id="KW-0472">Membrane</keyword>
<dbReference type="Pfam" id="PF07963">
    <property type="entry name" value="N_methyl"/>
    <property type="match status" value="1"/>
</dbReference>
<keyword evidence="1" id="KW-0812">Transmembrane</keyword>
<keyword evidence="1" id="KW-1133">Transmembrane helix</keyword>
<dbReference type="PROSITE" id="PS00409">
    <property type="entry name" value="PROKAR_NTER_METHYL"/>
    <property type="match status" value="1"/>
</dbReference>
<evidence type="ECO:0000313" key="3">
    <source>
        <dbReference type="Proteomes" id="UP000664218"/>
    </source>
</evidence>
<comment type="caution">
    <text evidence="2">The sequence shown here is derived from an EMBL/GenBank/DDBJ whole genome shotgun (WGS) entry which is preliminary data.</text>
</comment>